<evidence type="ECO:0000313" key="12">
    <source>
        <dbReference type="EMBL" id="ODQ75596.1"/>
    </source>
</evidence>
<dbReference type="PANTHER" id="PTHR12961">
    <property type="entry name" value="CONSERVED OLIGOMERIC GOLGI COMPLEX COMPONENT 2"/>
    <property type="match status" value="1"/>
</dbReference>
<dbReference type="GO" id="GO:0017119">
    <property type="term" value="C:Golgi transport complex"/>
    <property type="evidence" value="ECO:0007669"/>
    <property type="project" value="TreeGrafter"/>
</dbReference>
<evidence type="ECO:0000256" key="4">
    <source>
        <dbReference type="ARBA" id="ARBA00022448"/>
    </source>
</evidence>
<keyword evidence="4" id="KW-0813">Transport</keyword>
<name>A0A1E3QD46_LIPST</name>
<dbReference type="GO" id="GO:0006891">
    <property type="term" value="P:intra-Golgi vesicle-mediated transport"/>
    <property type="evidence" value="ECO:0007669"/>
    <property type="project" value="TreeGrafter"/>
</dbReference>
<evidence type="ECO:0000256" key="9">
    <source>
        <dbReference type="SAM" id="Coils"/>
    </source>
</evidence>
<feature type="region of interest" description="Disordered" evidence="10">
    <location>
        <begin position="1"/>
        <end position="38"/>
    </location>
</feature>
<evidence type="ECO:0000256" key="7">
    <source>
        <dbReference type="ARBA" id="ARBA00023136"/>
    </source>
</evidence>
<gene>
    <name evidence="12" type="ORF">LIPSTDRAFT_61204</name>
</gene>
<dbReference type="STRING" id="675824.A0A1E3QD46"/>
<organism evidence="12 13">
    <name type="scientific">Lipomyces starkeyi NRRL Y-11557</name>
    <dbReference type="NCBI Taxonomy" id="675824"/>
    <lineage>
        <taxon>Eukaryota</taxon>
        <taxon>Fungi</taxon>
        <taxon>Dikarya</taxon>
        <taxon>Ascomycota</taxon>
        <taxon>Saccharomycotina</taxon>
        <taxon>Lipomycetes</taxon>
        <taxon>Lipomycetales</taxon>
        <taxon>Lipomycetaceae</taxon>
        <taxon>Lipomyces</taxon>
    </lineage>
</organism>
<keyword evidence="5" id="KW-0653">Protein transport</keyword>
<reference evidence="12 13" key="1">
    <citation type="journal article" date="2016" name="Proc. Natl. Acad. Sci. U.S.A.">
        <title>Comparative genomics of biotechnologically important yeasts.</title>
        <authorList>
            <person name="Riley R."/>
            <person name="Haridas S."/>
            <person name="Wolfe K.H."/>
            <person name="Lopes M.R."/>
            <person name="Hittinger C.T."/>
            <person name="Goeker M."/>
            <person name="Salamov A.A."/>
            <person name="Wisecaver J.H."/>
            <person name="Long T.M."/>
            <person name="Calvey C.H."/>
            <person name="Aerts A.L."/>
            <person name="Barry K.W."/>
            <person name="Choi C."/>
            <person name="Clum A."/>
            <person name="Coughlan A.Y."/>
            <person name="Deshpande S."/>
            <person name="Douglass A.P."/>
            <person name="Hanson S.J."/>
            <person name="Klenk H.-P."/>
            <person name="LaButti K.M."/>
            <person name="Lapidus A."/>
            <person name="Lindquist E.A."/>
            <person name="Lipzen A.M."/>
            <person name="Meier-Kolthoff J.P."/>
            <person name="Ohm R.A."/>
            <person name="Otillar R.P."/>
            <person name="Pangilinan J.L."/>
            <person name="Peng Y."/>
            <person name="Rokas A."/>
            <person name="Rosa C.A."/>
            <person name="Scheuner C."/>
            <person name="Sibirny A.A."/>
            <person name="Slot J.C."/>
            <person name="Stielow J.B."/>
            <person name="Sun H."/>
            <person name="Kurtzman C.P."/>
            <person name="Blackwell M."/>
            <person name="Grigoriev I.V."/>
            <person name="Jeffries T.W."/>
        </authorList>
    </citation>
    <scope>NUCLEOTIDE SEQUENCE [LARGE SCALE GENOMIC DNA]</scope>
    <source>
        <strain evidence="12 13">NRRL Y-11557</strain>
    </source>
</reference>
<evidence type="ECO:0000256" key="2">
    <source>
        <dbReference type="ARBA" id="ARBA00007603"/>
    </source>
</evidence>
<dbReference type="GO" id="GO:0015031">
    <property type="term" value="P:protein transport"/>
    <property type="evidence" value="ECO:0007669"/>
    <property type="project" value="UniProtKB-KW"/>
</dbReference>
<dbReference type="InterPro" id="IPR009316">
    <property type="entry name" value="COG2"/>
</dbReference>
<dbReference type="Pfam" id="PF06148">
    <property type="entry name" value="COG2_N"/>
    <property type="match status" value="1"/>
</dbReference>
<evidence type="ECO:0000256" key="1">
    <source>
        <dbReference type="ARBA" id="ARBA00004395"/>
    </source>
</evidence>
<evidence type="ECO:0000256" key="8">
    <source>
        <dbReference type="ARBA" id="ARBA00031344"/>
    </source>
</evidence>
<keyword evidence="6" id="KW-0333">Golgi apparatus</keyword>
<dbReference type="InterPro" id="IPR024602">
    <property type="entry name" value="COG_su2_N"/>
</dbReference>
<dbReference type="GO" id="GO:0007030">
    <property type="term" value="P:Golgi organization"/>
    <property type="evidence" value="ECO:0007669"/>
    <property type="project" value="InterPro"/>
</dbReference>
<evidence type="ECO:0000256" key="5">
    <source>
        <dbReference type="ARBA" id="ARBA00022927"/>
    </source>
</evidence>
<evidence type="ECO:0000256" key="3">
    <source>
        <dbReference type="ARBA" id="ARBA00020977"/>
    </source>
</evidence>
<comment type="similarity">
    <text evidence="2">Belongs to the COG2 family.</text>
</comment>
<evidence type="ECO:0000256" key="6">
    <source>
        <dbReference type="ARBA" id="ARBA00023034"/>
    </source>
</evidence>
<keyword evidence="13" id="KW-1185">Reference proteome</keyword>
<feature type="coiled-coil region" evidence="9">
    <location>
        <begin position="143"/>
        <end position="170"/>
    </location>
</feature>
<keyword evidence="9" id="KW-0175">Coiled coil</keyword>
<dbReference type="Proteomes" id="UP000094385">
    <property type="component" value="Unassembled WGS sequence"/>
</dbReference>
<evidence type="ECO:0000313" key="13">
    <source>
        <dbReference type="Proteomes" id="UP000094385"/>
    </source>
</evidence>
<sequence length="287" mass="32382">MAQGRASNYFPPYTPLSANGNSSIRSPSPPTTTENMEDDMLFDDGESDYDANGLPYPKPIQRSSFSAPVNFDPDAFLVSQHRYQRLEDLHTQLTNWSSLLQKELVELINRDYADFVGLGKSVSGGSGKVGDMKLVVIGFRREVEGISSRLNGAIQEMDELLQKKRTLREKENLGRSLIFYAQGLQELEIALHIGTSSVTNSAEIEDTYPSLVSRLKSLTIHYHSVRRILKKLPKDHPYVVAQDSRLSKIRTELIGQLTSQQDRDTKIELLSCLSTIMNEVRYERAVR</sequence>
<dbReference type="GO" id="GO:0000139">
    <property type="term" value="C:Golgi membrane"/>
    <property type="evidence" value="ECO:0007669"/>
    <property type="project" value="UniProtKB-SubCell"/>
</dbReference>
<evidence type="ECO:0000259" key="11">
    <source>
        <dbReference type="Pfam" id="PF06148"/>
    </source>
</evidence>
<dbReference type="PANTHER" id="PTHR12961:SF0">
    <property type="entry name" value="CONSERVED OLIGOMERIC GOLGI COMPLEX SUBUNIT 2"/>
    <property type="match status" value="1"/>
</dbReference>
<protein>
    <recommendedName>
        <fullName evidence="3">Conserved oligomeric Golgi complex subunit 2</fullName>
    </recommendedName>
    <alternativeName>
        <fullName evidence="8">Component of oligomeric Golgi complex 2</fullName>
    </alternativeName>
</protein>
<feature type="domain" description="Conserved oligomeric Golgi complex subunit 2 N-terminal" evidence="11">
    <location>
        <begin position="61"/>
        <end position="129"/>
    </location>
</feature>
<evidence type="ECO:0000256" key="10">
    <source>
        <dbReference type="SAM" id="MobiDB-lite"/>
    </source>
</evidence>
<keyword evidence="7" id="KW-0472">Membrane</keyword>
<dbReference type="OrthoDB" id="332281at2759"/>
<accession>A0A1E3QD46</accession>
<comment type="subcellular location">
    <subcellularLocation>
        <location evidence="1">Golgi apparatus membrane</location>
        <topology evidence="1">Peripheral membrane protein</topology>
    </subcellularLocation>
</comment>
<proteinExistence type="inferred from homology"/>
<dbReference type="AlphaFoldDB" id="A0A1E3QD46"/>
<dbReference type="EMBL" id="KV454290">
    <property type="protein sequence ID" value="ODQ75596.1"/>
    <property type="molecule type" value="Genomic_DNA"/>
</dbReference>